<evidence type="ECO:0000256" key="3">
    <source>
        <dbReference type="ARBA" id="ARBA00022801"/>
    </source>
</evidence>
<dbReference type="Gene3D" id="3.40.50.300">
    <property type="entry name" value="P-loop containing nucleotide triphosphate hydrolases"/>
    <property type="match status" value="2"/>
</dbReference>
<dbReference type="InterPro" id="IPR014001">
    <property type="entry name" value="Helicase_ATP-bd"/>
</dbReference>
<dbReference type="InterPro" id="IPR011545">
    <property type="entry name" value="DEAD/DEAH_box_helicase_dom"/>
</dbReference>
<protein>
    <recommendedName>
        <fullName evidence="1">RNA helicase</fullName>
        <ecNumber evidence="1">3.6.4.13</ecNumber>
    </recommendedName>
</protein>
<evidence type="ECO:0000313" key="11">
    <source>
        <dbReference type="Proteomes" id="UP001158576"/>
    </source>
</evidence>
<dbReference type="SUPFAM" id="SSF50978">
    <property type="entry name" value="WD40 repeat-like"/>
    <property type="match status" value="1"/>
</dbReference>
<evidence type="ECO:0000256" key="6">
    <source>
        <dbReference type="ARBA" id="ARBA00047984"/>
    </source>
</evidence>
<dbReference type="Pfam" id="PF07717">
    <property type="entry name" value="OB_NTP_bind"/>
    <property type="match status" value="1"/>
</dbReference>
<keyword evidence="4" id="KW-0347">Helicase</keyword>
<dbReference type="Proteomes" id="UP001158576">
    <property type="component" value="Chromosome 1"/>
</dbReference>
<dbReference type="SUPFAM" id="SSF52540">
    <property type="entry name" value="P-loop containing nucleoside triphosphate hydrolases"/>
    <property type="match status" value="1"/>
</dbReference>
<evidence type="ECO:0000256" key="7">
    <source>
        <dbReference type="PROSITE-ProRule" id="PRU00221"/>
    </source>
</evidence>
<name>A0ABN7T129_OIKDI</name>
<dbReference type="InterPro" id="IPR001650">
    <property type="entry name" value="Helicase_C-like"/>
</dbReference>
<dbReference type="CDD" id="cd18791">
    <property type="entry name" value="SF2_C_RHA"/>
    <property type="match status" value="1"/>
</dbReference>
<evidence type="ECO:0000256" key="1">
    <source>
        <dbReference type="ARBA" id="ARBA00012552"/>
    </source>
</evidence>
<gene>
    <name evidence="10" type="ORF">OKIOD_LOCUS11471</name>
</gene>
<dbReference type="InterPro" id="IPR027417">
    <property type="entry name" value="P-loop_NTPase"/>
</dbReference>
<dbReference type="SMART" id="SM00320">
    <property type="entry name" value="WD40"/>
    <property type="match status" value="5"/>
</dbReference>
<feature type="repeat" description="WD" evidence="7">
    <location>
        <begin position="839"/>
        <end position="864"/>
    </location>
</feature>
<keyword evidence="3" id="KW-0378">Hydrolase</keyword>
<accession>A0ABN7T129</accession>
<comment type="catalytic activity">
    <reaction evidence="6">
        <text>ATP + H2O = ADP + phosphate + H(+)</text>
        <dbReference type="Rhea" id="RHEA:13065"/>
        <dbReference type="ChEBI" id="CHEBI:15377"/>
        <dbReference type="ChEBI" id="CHEBI:15378"/>
        <dbReference type="ChEBI" id="CHEBI:30616"/>
        <dbReference type="ChEBI" id="CHEBI:43474"/>
        <dbReference type="ChEBI" id="CHEBI:456216"/>
        <dbReference type="EC" id="3.6.4.13"/>
    </reaction>
</comment>
<evidence type="ECO:0000259" key="9">
    <source>
        <dbReference type="PROSITE" id="PS51194"/>
    </source>
</evidence>
<evidence type="ECO:0000313" key="10">
    <source>
        <dbReference type="EMBL" id="CAG5106145.1"/>
    </source>
</evidence>
<dbReference type="SMART" id="SM00490">
    <property type="entry name" value="HELICc"/>
    <property type="match status" value="1"/>
</dbReference>
<dbReference type="InterPro" id="IPR002464">
    <property type="entry name" value="DNA/RNA_helicase_DEAH_CS"/>
</dbReference>
<dbReference type="Pfam" id="PF21010">
    <property type="entry name" value="HA2_C"/>
    <property type="match status" value="1"/>
</dbReference>
<dbReference type="Pfam" id="PF00270">
    <property type="entry name" value="DEAD"/>
    <property type="match status" value="1"/>
</dbReference>
<dbReference type="Pfam" id="PF00400">
    <property type="entry name" value="WD40"/>
    <property type="match status" value="3"/>
</dbReference>
<dbReference type="InterPro" id="IPR036322">
    <property type="entry name" value="WD40_repeat_dom_sf"/>
</dbReference>
<proteinExistence type="predicted"/>
<keyword evidence="2" id="KW-0547">Nucleotide-binding</keyword>
<evidence type="ECO:0000259" key="8">
    <source>
        <dbReference type="PROSITE" id="PS51192"/>
    </source>
</evidence>
<feature type="repeat" description="WD" evidence="7">
    <location>
        <begin position="694"/>
        <end position="735"/>
    </location>
</feature>
<dbReference type="InterPro" id="IPR011709">
    <property type="entry name" value="DEAD-box_helicase_OB_fold"/>
</dbReference>
<dbReference type="PROSITE" id="PS50082">
    <property type="entry name" value="WD_REPEATS_2"/>
    <property type="match status" value="2"/>
</dbReference>
<dbReference type="EC" id="3.6.4.13" evidence="1"/>
<dbReference type="PANTHER" id="PTHR18934">
    <property type="entry name" value="ATP-DEPENDENT RNA HELICASE"/>
    <property type="match status" value="1"/>
</dbReference>
<dbReference type="Gene3D" id="1.20.120.1080">
    <property type="match status" value="1"/>
</dbReference>
<dbReference type="SMART" id="SM00487">
    <property type="entry name" value="DEXDc"/>
    <property type="match status" value="1"/>
</dbReference>
<keyword evidence="7" id="KW-0853">WD repeat</keyword>
<feature type="domain" description="Helicase ATP-binding" evidence="8">
    <location>
        <begin position="1"/>
        <end position="157"/>
    </location>
</feature>
<dbReference type="Gene3D" id="2.130.10.10">
    <property type="entry name" value="YVTN repeat-like/Quinoprotein amine dehydrogenase"/>
    <property type="match status" value="1"/>
</dbReference>
<evidence type="ECO:0000256" key="2">
    <source>
        <dbReference type="ARBA" id="ARBA00022741"/>
    </source>
</evidence>
<dbReference type="PROSITE" id="PS00690">
    <property type="entry name" value="DEAH_ATP_HELICASE"/>
    <property type="match status" value="1"/>
</dbReference>
<dbReference type="Pfam" id="PF00271">
    <property type="entry name" value="Helicase_C"/>
    <property type="match status" value="1"/>
</dbReference>
<dbReference type="PANTHER" id="PTHR18934:SF118">
    <property type="entry name" value="ATP-DEPENDENT RNA HELICASE DHX33"/>
    <property type="match status" value="1"/>
</dbReference>
<keyword evidence="11" id="KW-1185">Reference proteome</keyword>
<feature type="domain" description="Helicase C-terminal" evidence="9">
    <location>
        <begin position="181"/>
        <end position="353"/>
    </location>
</feature>
<evidence type="ECO:0000256" key="5">
    <source>
        <dbReference type="ARBA" id="ARBA00022840"/>
    </source>
</evidence>
<dbReference type="SMART" id="SM00847">
    <property type="entry name" value="HA2"/>
    <property type="match status" value="1"/>
</dbReference>
<keyword evidence="5" id="KW-0067">ATP-binding</keyword>
<organism evidence="10 11">
    <name type="scientific">Oikopleura dioica</name>
    <name type="common">Tunicate</name>
    <dbReference type="NCBI Taxonomy" id="34765"/>
    <lineage>
        <taxon>Eukaryota</taxon>
        <taxon>Metazoa</taxon>
        <taxon>Chordata</taxon>
        <taxon>Tunicata</taxon>
        <taxon>Appendicularia</taxon>
        <taxon>Copelata</taxon>
        <taxon>Oikopleuridae</taxon>
        <taxon>Oikopleura</taxon>
    </lineage>
</organism>
<dbReference type="InterPro" id="IPR001680">
    <property type="entry name" value="WD40_rpt"/>
</dbReference>
<dbReference type="PROSITE" id="PS51192">
    <property type="entry name" value="HELICASE_ATP_BIND_1"/>
    <property type="match status" value="1"/>
</dbReference>
<reference evidence="10 11" key="1">
    <citation type="submission" date="2021-04" db="EMBL/GenBank/DDBJ databases">
        <authorList>
            <person name="Bliznina A."/>
        </authorList>
    </citation>
    <scope>NUCLEOTIDE SEQUENCE [LARGE SCALE GENOMIC DNA]</scope>
</reference>
<dbReference type="InterPro" id="IPR015943">
    <property type="entry name" value="WD40/YVTN_repeat-like_dom_sf"/>
</dbReference>
<dbReference type="PROSITE" id="PS51194">
    <property type="entry name" value="HELICASE_CTER"/>
    <property type="match status" value="1"/>
</dbReference>
<dbReference type="InterPro" id="IPR007502">
    <property type="entry name" value="Helicase-assoc_dom"/>
</dbReference>
<sequence length="933" mass="105564">MGETGSGKSTKLPQFLQDARLFDGVVACTQPRRLAAISLATRVAKERHCELGLEVGYSVRFDDKTTNQTRIKYMTDGMLLREAQSDSSLSKYGCIVLDEAHERTVNTDILFGIVKMAQERRALKSGEKRLKIVVMSATMDVDHFEKYFRCKVVYITGRTFPIQVRYATEDVDDYVGTTISTILSLHQSVPMDEHFLVFLTGQDEIESCIAVIKESIQARGIIRKMELLPLYASLSQQYQEKVFKNYKKDQRRVIISTNIAETSLTIPGIRHVIDSGKVKQKQFVANTGMQLLKVCPCSRAQVWQRAGRAGRESAGNVYRLFSKGQFEKMGLATVPEILRSPLSTVCLQLLNAGIKKIEQFPFIDPPPSSSLKKAIDELSIFKLVHGSPQGGIELTDLGKKAARFPLEPRLSKTLLISADLKCSEDVIIIAAMLSTENIFICPNNKKEEARATHQKFQTADGDLLTKLNVFKAYRKANGDRNWAHTHFLSPRHLNSAMEIRKQLREIFISLKLDLIHDSGKTTAAIRESFARGMFMNCAELQPDGRYQEFGQKLNVKLHPSSVLFGAKPPFIIFNELVETNNVYARDVTVVEPEWVLKEEIIMSYGQDTETRLSDAPTDSISSLQFDSTGRKLLCAAWDSKLRIYDAQAGILECDFKSQAPLLDAVYEDDNHAWSGGLARRVTRYNIERNMEDNIGTHEEAISCLVKSKEKGCIISGSWDQEITLWDPRQRSRIVSRPQNERVYSMDTVDNQLVVGTAQRKILIWDLRNLDICEQKRDSNLKYQTRCIKCFPSGIGFVMGSIEGRVAVEYFDVDAEVQRKRYAFKCHRQKNEDIEEIYPVNALAFHQKYQTFASGGSDGFVSTWDGFNKKRLAIYRRYPTSVSALAFSPQGDQLAIGSSFLDEIDVQGDRYIPEPQLFVRQMADAEIKPKNMST</sequence>
<evidence type="ECO:0000256" key="4">
    <source>
        <dbReference type="ARBA" id="ARBA00022806"/>
    </source>
</evidence>
<dbReference type="EMBL" id="OU015566">
    <property type="protein sequence ID" value="CAG5106145.1"/>
    <property type="molecule type" value="Genomic_DNA"/>
</dbReference>